<feature type="domain" description="C3H1-type" evidence="7">
    <location>
        <begin position="241"/>
        <end position="268"/>
    </location>
</feature>
<dbReference type="PANTHER" id="PTHR12547:SF18">
    <property type="entry name" value="PROTEIN TIS11"/>
    <property type="match status" value="1"/>
</dbReference>
<dbReference type="InterPro" id="IPR036855">
    <property type="entry name" value="Znf_CCCH_sf"/>
</dbReference>
<feature type="zinc finger region" description="C3H1-type" evidence="5">
    <location>
        <begin position="186"/>
        <end position="213"/>
    </location>
</feature>
<keyword evidence="1 5" id="KW-0479">Metal-binding</keyword>
<accession>A0AAW1TJC5</accession>
<dbReference type="SUPFAM" id="SSF90229">
    <property type="entry name" value="CCCH zinc finger"/>
    <property type="match status" value="3"/>
</dbReference>
<evidence type="ECO:0000313" key="9">
    <source>
        <dbReference type="Proteomes" id="UP001485043"/>
    </source>
</evidence>
<feature type="region of interest" description="Disordered" evidence="6">
    <location>
        <begin position="325"/>
        <end position="373"/>
    </location>
</feature>
<feature type="region of interest" description="Disordered" evidence="6">
    <location>
        <begin position="276"/>
        <end position="303"/>
    </location>
</feature>
<proteinExistence type="predicted"/>
<evidence type="ECO:0000256" key="6">
    <source>
        <dbReference type="SAM" id="MobiDB-lite"/>
    </source>
</evidence>
<keyword evidence="9" id="KW-1185">Reference proteome</keyword>
<dbReference type="GO" id="GO:0003729">
    <property type="term" value="F:mRNA binding"/>
    <property type="evidence" value="ECO:0007669"/>
    <property type="project" value="InterPro"/>
</dbReference>
<dbReference type="InterPro" id="IPR000571">
    <property type="entry name" value="Znf_CCCH"/>
</dbReference>
<organism evidence="8 9">
    <name type="scientific">Apatococcus fuscideae</name>
    <dbReference type="NCBI Taxonomy" id="2026836"/>
    <lineage>
        <taxon>Eukaryota</taxon>
        <taxon>Viridiplantae</taxon>
        <taxon>Chlorophyta</taxon>
        <taxon>core chlorophytes</taxon>
        <taxon>Trebouxiophyceae</taxon>
        <taxon>Chlorellales</taxon>
        <taxon>Chlorellaceae</taxon>
        <taxon>Apatococcus</taxon>
    </lineage>
</organism>
<dbReference type="SMART" id="SM00356">
    <property type="entry name" value="ZnF_C3H1"/>
    <property type="match status" value="3"/>
</dbReference>
<dbReference type="EMBL" id="JALJOV010000014">
    <property type="protein sequence ID" value="KAK9868725.1"/>
    <property type="molecule type" value="Genomic_DNA"/>
</dbReference>
<feature type="region of interest" description="Disordered" evidence="6">
    <location>
        <begin position="60"/>
        <end position="108"/>
    </location>
</feature>
<evidence type="ECO:0000259" key="7">
    <source>
        <dbReference type="PROSITE" id="PS50103"/>
    </source>
</evidence>
<keyword evidence="3 5" id="KW-0863">Zinc-finger</keyword>
<dbReference type="InterPro" id="IPR045877">
    <property type="entry name" value="ZFP36-like"/>
</dbReference>
<feature type="zinc finger region" description="C3H1-type" evidence="5">
    <location>
        <begin position="106"/>
        <end position="134"/>
    </location>
</feature>
<feature type="domain" description="C3H1-type" evidence="7">
    <location>
        <begin position="106"/>
        <end position="134"/>
    </location>
</feature>
<feature type="compositionally biased region" description="Basic and acidic residues" evidence="6">
    <location>
        <begin position="75"/>
        <end position="102"/>
    </location>
</feature>
<evidence type="ECO:0000256" key="5">
    <source>
        <dbReference type="PROSITE-ProRule" id="PRU00723"/>
    </source>
</evidence>
<dbReference type="Proteomes" id="UP001485043">
    <property type="component" value="Unassembled WGS sequence"/>
</dbReference>
<dbReference type="GO" id="GO:0008270">
    <property type="term" value="F:zinc ion binding"/>
    <property type="evidence" value="ECO:0007669"/>
    <property type="project" value="UniProtKB-KW"/>
</dbReference>
<evidence type="ECO:0000256" key="4">
    <source>
        <dbReference type="ARBA" id="ARBA00022833"/>
    </source>
</evidence>
<evidence type="ECO:0000256" key="3">
    <source>
        <dbReference type="ARBA" id="ARBA00022771"/>
    </source>
</evidence>
<dbReference type="Gene3D" id="4.10.1000.10">
    <property type="entry name" value="Zinc finger, CCCH-type"/>
    <property type="match status" value="2"/>
</dbReference>
<reference evidence="8 9" key="1">
    <citation type="journal article" date="2024" name="Nat. Commun.">
        <title>Phylogenomics reveals the evolutionary origins of lichenization in chlorophyte algae.</title>
        <authorList>
            <person name="Puginier C."/>
            <person name="Libourel C."/>
            <person name="Otte J."/>
            <person name="Skaloud P."/>
            <person name="Haon M."/>
            <person name="Grisel S."/>
            <person name="Petersen M."/>
            <person name="Berrin J.G."/>
            <person name="Delaux P.M."/>
            <person name="Dal Grande F."/>
            <person name="Keller J."/>
        </authorList>
    </citation>
    <scope>NUCLEOTIDE SEQUENCE [LARGE SCALE GENOMIC DNA]</scope>
    <source>
        <strain evidence="8 9">SAG 2523</strain>
    </source>
</reference>
<dbReference type="PROSITE" id="PS50103">
    <property type="entry name" value="ZF_C3H1"/>
    <property type="match status" value="3"/>
</dbReference>
<evidence type="ECO:0000313" key="8">
    <source>
        <dbReference type="EMBL" id="KAK9868725.1"/>
    </source>
</evidence>
<feature type="domain" description="C3H1-type" evidence="7">
    <location>
        <begin position="186"/>
        <end position="213"/>
    </location>
</feature>
<comment type="caution">
    <text evidence="8">The sequence shown here is derived from an EMBL/GenBank/DDBJ whole genome shotgun (WGS) entry which is preliminary data.</text>
</comment>
<keyword evidence="2" id="KW-0677">Repeat</keyword>
<evidence type="ECO:0000256" key="2">
    <source>
        <dbReference type="ARBA" id="ARBA00022737"/>
    </source>
</evidence>
<feature type="zinc finger region" description="C3H1-type" evidence="5">
    <location>
        <begin position="241"/>
        <end position="268"/>
    </location>
</feature>
<dbReference type="AlphaFoldDB" id="A0AAW1TJC5"/>
<name>A0AAW1TJC5_9CHLO</name>
<evidence type="ECO:0000256" key="1">
    <source>
        <dbReference type="ARBA" id="ARBA00022723"/>
    </source>
</evidence>
<protein>
    <recommendedName>
        <fullName evidence="7">C3H1-type domain-containing protein</fullName>
    </recommendedName>
</protein>
<dbReference type="PANTHER" id="PTHR12547">
    <property type="entry name" value="CCCH ZINC FINGER/TIS11-RELATED"/>
    <property type="match status" value="1"/>
</dbReference>
<dbReference type="Gene3D" id="3.30.1370.210">
    <property type="match status" value="1"/>
</dbReference>
<keyword evidence="4 5" id="KW-0862">Zinc</keyword>
<sequence>MTPPVSNHVNSEALGQRYKAGLFILAVPKTRLCLTHSLSLSQGDSWSTAPAWKGLAEISSDHSREGQSMVGPGRRASDPGRQREVRGRSRRLPQDQRPHGDNEPSSSKHIMCRQIHSMGTCSWGDKCWFAHDRVEQEQGLRHIHLDEEQAAKQAKREAAAMNWPSEREMMFATKERSNSSHRSQTSHKHRLCPHLAMGRCTHGDACWYSHSFAEQQAALGHVLTNSKQETQDHTIYGPPGPQKDQLCLKFGRGACTRGDKCWFAHSLEEQRAALRDMQAQGTDAKESNPEQTGAAAHSQSQKHLPCRILKMGKACTLGVKVTEADSLRSPQKGPLSSWRSVQIFSQPARTPARNGRRPNRARLQSRGEQHAKP</sequence>
<gene>
    <name evidence="8" type="ORF">WJX84_006043</name>
</gene>